<sequence>MSAEDLLNDTFTVLEEETMKAAEQVQAYQRKLMDPIWHKRRELVKKIPNFWGTAIGNSPMFAINPSENDLEALDNLTDFHVEFDHNKPDYRKIIATFKKNGIFKNETLTKEITVDPENEGATISKTAIEYHENKGPNNKRKASDNDEEDDDFNVSFVDWFGDDDVRAGIILSEDIFPSAVEYYQGPGESDDDEDENGEIDLDLSDSEDDEEEEKPKSKKSRK</sequence>
<keyword evidence="5" id="KW-1185">Reference proteome</keyword>
<evidence type="ECO:0000313" key="5">
    <source>
        <dbReference type="Proteomes" id="UP000650833"/>
    </source>
</evidence>
<accession>A0A8H7UZG3</accession>
<dbReference type="PANTHER" id="PTHR11875">
    <property type="entry name" value="TESTIS-SPECIFIC Y-ENCODED PROTEIN"/>
    <property type="match status" value="1"/>
</dbReference>
<dbReference type="GO" id="GO:0006334">
    <property type="term" value="P:nucleosome assembly"/>
    <property type="evidence" value="ECO:0007669"/>
    <property type="project" value="InterPro"/>
</dbReference>
<dbReference type="Pfam" id="PF00956">
    <property type="entry name" value="NAP"/>
    <property type="match status" value="1"/>
</dbReference>
<evidence type="ECO:0000256" key="3">
    <source>
        <dbReference type="SAM" id="MobiDB-lite"/>
    </source>
</evidence>
<evidence type="ECO:0000313" key="4">
    <source>
        <dbReference type="EMBL" id="KAG2201500.1"/>
    </source>
</evidence>
<proteinExistence type="inferred from homology"/>
<dbReference type="OrthoDB" id="19419at2759"/>
<comment type="similarity">
    <text evidence="1 2">Belongs to the nucleosome assembly protein (NAP) family.</text>
</comment>
<dbReference type="GO" id="GO:0005634">
    <property type="term" value="C:nucleus"/>
    <property type="evidence" value="ECO:0007669"/>
    <property type="project" value="InterPro"/>
</dbReference>
<dbReference type="InterPro" id="IPR002164">
    <property type="entry name" value="NAP_family"/>
</dbReference>
<reference evidence="4" key="1">
    <citation type="submission" date="2020-12" db="EMBL/GenBank/DDBJ databases">
        <title>Metabolic potential, ecology and presence of endohyphal bacteria is reflected in genomic diversity of Mucoromycotina.</title>
        <authorList>
            <person name="Muszewska A."/>
            <person name="Okrasinska A."/>
            <person name="Steczkiewicz K."/>
            <person name="Drgas O."/>
            <person name="Orlowska M."/>
            <person name="Perlinska-Lenart U."/>
            <person name="Aleksandrzak-Piekarczyk T."/>
            <person name="Szatraj K."/>
            <person name="Zielenkiewicz U."/>
            <person name="Pilsyk S."/>
            <person name="Malc E."/>
            <person name="Mieczkowski P."/>
            <person name="Kruszewska J.S."/>
            <person name="Biernat P."/>
            <person name="Pawlowska J."/>
        </authorList>
    </citation>
    <scope>NUCLEOTIDE SEQUENCE</scope>
    <source>
        <strain evidence="4">CBS 226.32</strain>
    </source>
</reference>
<comment type="caution">
    <text evidence="4">The sequence shown here is derived from an EMBL/GenBank/DDBJ whole genome shotgun (WGS) entry which is preliminary data.</text>
</comment>
<gene>
    <name evidence="4" type="ORF">INT46_007773</name>
</gene>
<dbReference type="EMBL" id="JAEPRC010000283">
    <property type="protein sequence ID" value="KAG2201500.1"/>
    <property type="molecule type" value="Genomic_DNA"/>
</dbReference>
<dbReference type="InterPro" id="IPR037231">
    <property type="entry name" value="NAP-like_sf"/>
</dbReference>
<dbReference type="SUPFAM" id="SSF143113">
    <property type="entry name" value="NAP-like"/>
    <property type="match status" value="1"/>
</dbReference>
<feature type="region of interest" description="Disordered" evidence="3">
    <location>
        <begin position="127"/>
        <end position="148"/>
    </location>
</feature>
<protein>
    <recommendedName>
        <fullName evidence="6">Protein SET</fullName>
    </recommendedName>
</protein>
<evidence type="ECO:0000256" key="2">
    <source>
        <dbReference type="RuleBase" id="RU003876"/>
    </source>
</evidence>
<feature type="compositionally biased region" description="Acidic residues" evidence="3">
    <location>
        <begin position="188"/>
        <end position="212"/>
    </location>
</feature>
<evidence type="ECO:0000256" key="1">
    <source>
        <dbReference type="ARBA" id="ARBA00009947"/>
    </source>
</evidence>
<dbReference type="Proteomes" id="UP000650833">
    <property type="component" value="Unassembled WGS sequence"/>
</dbReference>
<dbReference type="Gene3D" id="3.30.1120.90">
    <property type="entry name" value="Nucleosome assembly protein"/>
    <property type="match status" value="1"/>
</dbReference>
<organism evidence="4 5">
    <name type="scientific">Mucor plumbeus</name>
    <dbReference type="NCBI Taxonomy" id="97098"/>
    <lineage>
        <taxon>Eukaryota</taxon>
        <taxon>Fungi</taxon>
        <taxon>Fungi incertae sedis</taxon>
        <taxon>Mucoromycota</taxon>
        <taxon>Mucoromycotina</taxon>
        <taxon>Mucoromycetes</taxon>
        <taxon>Mucorales</taxon>
        <taxon>Mucorineae</taxon>
        <taxon>Mucoraceae</taxon>
        <taxon>Mucor</taxon>
    </lineage>
</organism>
<evidence type="ECO:0008006" key="6">
    <source>
        <dbReference type="Google" id="ProtNLM"/>
    </source>
</evidence>
<dbReference type="AlphaFoldDB" id="A0A8H7UZG3"/>
<name>A0A8H7UZG3_9FUNG</name>
<feature type="region of interest" description="Disordered" evidence="3">
    <location>
        <begin position="180"/>
        <end position="222"/>
    </location>
</feature>